<sequence length="329" mass="36901">MQDLCLVNDKLREEHQYADLGKVDGDTIICAMGDTEALRDLEAGWKAFKLPVGPLPPLFVSGGFVVGLKFSMKQVMGDGAQLFKTMPAYIVTEGNRNNTSFTNTPKSLGHQYTTLARKLEAPKLNFKNGFRTRLQECEDVNFSYFPLNCWTGNILRALSHQEVQAFEKAFDAHVALGWENDEEKDEEWRKMVVEEEVTCQARPFQCLQVQDTFKHDCAVIGCLKNGKPCKEHGKTLVVGQKKVELLELLVERYTFDIDMVVLDPFMGSGTTGIGALRMGRAFVGIEAKRSNFVSAVHYISTTIAHCAETYVGRYGLKQAYSKMTVTDLK</sequence>
<dbReference type="GO" id="GO:0032259">
    <property type="term" value="P:methylation"/>
    <property type="evidence" value="ECO:0007669"/>
    <property type="project" value="UniProtKB-KW"/>
</dbReference>
<gene>
    <name evidence="4" type="ORF">CYMTET_50028</name>
</gene>
<comment type="caution">
    <text evidence="4">The sequence shown here is derived from an EMBL/GenBank/DDBJ whole genome shotgun (WGS) entry which is preliminary data.</text>
</comment>
<protein>
    <recommendedName>
        <fullName evidence="3">DNA methylase N-4/N-6 domain-containing protein</fullName>
    </recommendedName>
</protein>
<evidence type="ECO:0000256" key="2">
    <source>
        <dbReference type="ARBA" id="ARBA00022679"/>
    </source>
</evidence>
<organism evidence="4 5">
    <name type="scientific">Cymbomonas tetramitiformis</name>
    <dbReference type="NCBI Taxonomy" id="36881"/>
    <lineage>
        <taxon>Eukaryota</taxon>
        <taxon>Viridiplantae</taxon>
        <taxon>Chlorophyta</taxon>
        <taxon>Pyramimonadophyceae</taxon>
        <taxon>Pyramimonadales</taxon>
        <taxon>Pyramimonadaceae</taxon>
        <taxon>Cymbomonas</taxon>
    </lineage>
</organism>
<evidence type="ECO:0000256" key="1">
    <source>
        <dbReference type="ARBA" id="ARBA00022603"/>
    </source>
</evidence>
<keyword evidence="1" id="KW-0489">Methyltransferase</keyword>
<dbReference type="PRINTS" id="PR00508">
    <property type="entry name" value="S21N4MTFRASE"/>
</dbReference>
<dbReference type="Pfam" id="PF01555">
    <property type="entry name" value="N6_N4_Mtase"/>
    <property type="match status" value="1"/>
</dbReference>
<accession>A0AAE0BP11</accession>
<evidence type="ECO:0000313" key="5">
    <source>
        <dbReference type="Proteomes" id="UP001190700"/>
    </source>
</evidence>
<dbReference type="InterPro" id="IPR029063">
    <property type="entry name" value="SAM-dependent_MTases_sf"/>
</dbReference>
<dbReference type="EMBL" id="LGRX02033741">
    <property type="protein sequence ID" value="KAK3240106.1"/>
    <property type="molecule type" value="Genomic_DNA"/>
</dbReference>
<evidence type="ECO:0000259" key="3">
    <source>
        <dbReference type="Pfam" id="PF01555"/>
    </source>
</evidence>
<feature type="domain" description="DNA methylase N-4/N-6" evidence="3">
    <location>
        <begin position="238"/>
        <end position="289"/>
    </location>
</feature>
<dbReference type="SUPFAM" id="SSF53335">
    <property type="entry name" value="S-adenosyl-L-methionine-dependent methyltransferases"/>
    <property type="match status" value="1"/>
</dbReference>
<keyword evidence="2" id="KW-0808">Transferase</keyword>
<dbReference type="InterPro" id="IPR001091">
    <property type="entry name" value="RM_Methyltransferase"/>
</dbReference>
<dbReference type="GO" id="GO:0003677">
    <property type="term" value="F:DNA binding"/>
    <property type="evidence" value="ECO:0007669"/>
    <property type="project" value="InterPro"/>
</dbReference>
<reference evidence="4 5" key="1">
    <citation type="journal article" date="2015" name="Genome Biol. Evol.">
        <title>Comparative Genomics of a Bacterivorous Green Alga Reveals Evolutionary Causalities and Consequences of Phago-Mixotrophic Mode of Nutrition.</title>
        <authorList>
            <person name="Burns J.A."/>
            <person name="Paasch A."/>
            <person name="Narechania A."/>
            <person name="Kim E."/>
        </authorList>
    </citation>
    <scope>NUCLEOTIDE SEQUENCE [LARGE SCALE GENOMIC DNA]</scope>
    <source>
        <strain evidence="4 5">PLY_AMNH</strain>
    </source>
</reference>
<dbReference type="AlphaFoldDB" id="A0AAE0BP11"/>
<evidence type="ECO:0000313" key="4">
    <source>
        <dbReference type="EMBL" id="KAK3240106.1"/>
    </source>
</evidence>
<dbReference type="GO" id="GO:0008170">
    <property type="term" value="F:N-methyltransferase activity"/>
    <property type="evidence" value="ECO:0007669"/>
    <property type="project" value="InterPro"/>
</dbReference>
<keyword evidence="5" id="KW-1185">Reference proteome</keyword>
<proteinExistence type="predicted"/>
<name>A0AAE0BP11_9CHLO</name>
<dbReference type="Gene3D" id="3.40.50.150">
    <property type="entry name" value="Vaccinia Virus protein VP39"/>
    <property type="match status" value="1"/>
</dbReference>
<dbReference type="Proteomes" id="UP001190700">
    <property type="component" value="Unassembled WGS sequence"/>
</dbReference>
<dbReference type="InterPro" id="IPR002941">
    <property type="entry name" value="DNA_methylase_N4/N6"/>
</dbReference>